<reference evidence="3 4" key="1">
    <citation type="submission" date="2010-08" db="EMBL/GenBank/DDBJ databases">
        <title>Complete sequence of Gallionella capsiferriformans ES-2.</title>
        <authorList>
            <consortium name="US DOE Joint Genome Institute"/>
            <person name="Lucas S."/>
            <person name="Copeland A."/>
            <person name="Lapidus A."/>
            <person name="Cheng J.-F."/>
            <person name="Bruce D."/>
            <person name="Goodwin L."/>
            <person name="Pitluck S."/>
            <person name="Chertkov O."/>
            <person name="Davenport K.W."/>
            <person name="Detter J.C."/>
            <person name="Han C."/>
            <person name="Tapia R."/>
            <person name="Land M."/>
            <person name="Hauser L."/>
            <person name="Chang Y.-J."/>
            <person name="Jeffries C."/>
            <person name="Kyrpides N."/>
            <person name="Ivanova N."/>
            <person name="Mikhailova N."/>
            <person name="Shelobolina E.S."/>
            <person name="Picardal F."/>
            <person name="Roden E."/>
            <person name="Emerson D."/>
            <person name="Woyke T."/>
        </authorList>
    </citation>
    <scope>NUCLEOTIDE SEQUENCE [LARGE SCALE GENOMIC DNA]</scope>
    <source>
        <strain evidence="3 4">ES-2</strain>
    </source>
</reference>
<organism evidence="3 4">
    <name type="scientific">Gallionella capsiferriformans (strain ES-2)</name>
    <name type="common">Gallionella ferruginea capsiferriformans (strain ES-2)</name>
    <dbReference type="NCBI Taxonomy" id="395494"/>
    <lineage>
        <taxon>Bacteria</taxon>
        <taxon>Pseudomonadati</taxon>
        <taxon>Pseudomonadota</taxon>
        <taxon>Betaproteobacteria</taxon>
        <taxon>Nitrosomonadales</taxon>
        <taxon>Gallionellaceae</taxon>
        <taxon>Gallionella</taxon>
    </lineage>
</organism>
<dbReference type="PROSITE" id="PS51831">
    <property type="entry name" value="HD"/>
    <property type="match status" value="1"/>
</dbReference>
<keyword evidence="4" id="KW-1185">Reference proteome</keyword>
<evidence type="ECO:0000259" key="1">
    <source>
        <dbReference type="PROSITE" id="PS51831"/>
    </source>
</evidence>
<dbReference type="CDD" id="cd00077">
    <property type="entry name" value="HDc"/>
    <property type="match status" value="1"/>
</dbReference>
<dbReference type="Gene3D" id="1.10.3210.10">
    <property type="entry name" value="Hypothetical protein af1432"/>
    <property type="match status" value="1"/>
</dbReference>
<dbReference type="EMBL" id="CP002159">
    <property type="protein sequence ID" value="ADL55898.1"/>
    <property type="molecule type" value="Genomic_DNA"/>
</dbReference>
<feature type="domain" description="HD-GYP" evidence="2">
    <location>
        <begin position="3"/>
        <end position="198"/>
    </location>
</feature>
<feature type="domain" description="HD" evidence="1">
    <location>
        <begin position="25"/>
        <end position="147"/>
    </location>
</feature>
<dbReference type="SUPFAM" id="SSF109604">
    <property type="entry name" value="HD-domain/PDEase-like"/>
    <property type="match status" value="1"/>
</dbReference>
<protein>
    <submittedName>
        <fullName evidence="3">Metal dependent phosphohydrolase</fullName>
    </submittedName>
</protein>
<dbReference type="STRING" id="395494.Galf_1890"/>
<keyword evidence="3" id="KW-0378">Hydrolase</keyword>
<dbReference type="PANTHER" id="PTHR45228">
    <property type="entry name" value="CYCLIC DI-GMP PHOSPHODIESTERASE TM_0186-RELATED"/>
    <property type="match status" value="1"/>
</dbReference>
<dbReference type="Pfam" id="PF13487">
    <property type="entry name" value="HD_5"/>
    <property type="match status" value="1"/>
</dbReference>
<dbReference type="eggNOG" id="COG3437">
    <property type="taxonomic scope" value="Bacteria"/>
</dbReference>
<evidence type="ECO:0000259" key="2">
    <source>
        <dbReference type="PROSITE" id="PS51832"/>
    </source>
</evidence>
<dbReference type="OrthoDB" id="9763857at2"/>
<dbReference type="RefSeq" id="WP_013293831.1">
    <property type="nucleotide sequence ID" value="NC_014394.1"/>
</dbReference>
<dbReference type="InterPro" id="IPR006674">
    <property type="entry name" value="HD_domain"/>
</dbReference>
<dbReference type="PANTHER" id="PTHR45228:SF1">
    <property type="entry name" value="CYCLIC DI-GMP PHOSPHODIESTERASE TM_0186"/>
    <property type="match status" value="1"/>
</dbReference>
<dbReference type="Proteomes" id="UP000001235">
    <property type="component" value="Chromosome"/>
</dbReference>
<dbReference type="SMART" id="SM00471">
    <property type="entry name" value="HDc"/>
    <property type="match status" value="1"/>
</dbReference>
<gene>
    <name evidence="3" type="ordered locus">Galf_1890</name>
</gene>
<name>D9SHA1_GALCS</name>
<dbReference type="InterPro" id="IPR052020">
    <property type="entry name" value="Cyclic_di-GMP/3'3'-cGAMP_PDE"/>
</dbReference>
<dbReference type="HOGENOM" id="CLU_060906_0_0_4"/>
<dbReference type="InterPro" id="IPR003607">
    <property type="entry name" value="HD/PDEase_dom"/>
</dbReference>
<accession>D9SHA1</accession>
<dbReference type="AlphaFoldDB" id="D9SHA1"/>
<evidence type="ECO:0000313" key="3">
    <source>
        <dbReference type="EMBL" id="ADL55898.1"/>
    </source>
</evidence>
<evidence type="ECO:0000313" key="4">
    <source>
        <dbReference type="Proteomes" id="UP000001235"/>
    </source>
</evidence>
<dbReference type="KEGG" id="gca:Galf_1890"/>
<dbReference type="GO" id="GO:0008081">
    <property type="term" value="F:phosphoric diester hydrolase activity"/>
    <property type="evidence" value="ECO:0007669"/>
    <property type="project" value="UniProtKB-ARBA"/>
</dbReference>
<sequence length="279" mass="30003">MSEKESLLNTLLGLSMIVEARDPYTGGHLWRVSQFSRLLAQQAGLSRRDISLCEVGGFLHDLGKVGVPDAILNKPDRLTEAEYDIIKTHPSVGGRLLSSHPLAGLAMDAVVAHHERPDGRGYPHGIAGDVIPEVARIVSIADAFDAMTSTRAYRKGMPTEKAFSIIGSELGSQFDQNLGKHFLALERMTDIVHIVGHSESGIPLLPCPSCSAPVVARATHRDGEHIYCRACGGESRLHKQDGLLQLEMTGGMGEASVLAPDCDTDLIGAMVTEIAPHLF</sequence>
<proteinExistence type="predicted"/>
<dbReference type="PROSITE" id="PS51832">
    <property type="entry name" value="HD_GYP"/>
    <property type="match status" value="1"/>
</dbReference>
<dbReference type="InterPro" id="IPR037522">
    <property type="entry name" value="HD_GYP_dom"/>
</dbReference>